<evidence type="ECO:0000313" key="3">
    <source>
        <dbReference type="EnsemblPlants" id="Zm00001eb036930_P002"/>
    </source>
</evidence>
<protein>
    <recommendedName>
        <fullName evidence="2">Purple acid phosphatase Fn3-like domain-containing protein</fullName>
    </recommendedName>
</protein>
<dbReference type="GO" id="GO:0046872">
    <property type="term" value="F:metal ion binding"/>
    <property type="evidence" value="ECO:0007669"/>
    <property type="project" value="InterPro"/>
</dbReference>
<name>A0A804LU79_MAIZE</name>
<evidence type="ECO:0000313" key="4">
    <source>
        <dbReference type="Proteomes" id="UP000007305"/>
    </source>
</evidence>
<dbReference type="SUPFAM" id="SSF49363">
    <property type="entry name" value="Purple acid phosphatase, N-terminal domain"/>
    <property type="match status" value="1"/>
</dbReference>
<dbReference type="Pfam" id="PF17808">
    <property type="entry name" value="fn3_PAP"/>
    <property type="match status" value="1"/>
</dbReference>
<dbReference type="AlphaFoldDB" id="A0A804LU79"/>
<dbReference type="Gramene" id="Zm00001eb036930_T002">
    <property type="protein sequence ID" value="Zm00001eb036930_P002"/>
    <property type="gene ID" value="Zm00001eb036930"/>
</dbReference>
<evidence type="ECO:0000256" key="1">
    <source>
        <dbReference type="SAM" id="MobiDB-lite"/>
    </source>
</evidence>
<dbReference type="EnsemblPlants" id="Zm00001eb036930_T002">
    <property type="protein sequence ID" value="Zm00001eb036930_P002"/>
    <property type="gene ID" value="Zm00001eb036930"/>
</dbReference>
<reference evidence="3" key="3">
    <citation type="submission" date="2021-05" db="UniProtKB">
        <authorList>
            <consortium name="EnsemblPlants"/>
        </authorList>
    </citation>
    <scope>IDENTIFICATION</scope>
    <source>
        <strain evidence="3">cv. B73</strain>
    </source>
</reference>
<feature type="region of interest" description="Disordered" evidence="1">
    <location>
        <begin position="318"/>
        <end position="353"/>
    </location>
</feature>
<dbReference type="PANTHER" id="PTHR45778:SF6">
    <property type="entry name" value="INACTIVE PURPLE ACID PHOSPHATASE 24-RELATED"/>
    <property type="match status" value="1"/>
</dbReference>
<dbReference type="InterPro" id="IPR008963">
    <property type="entry name" value="Purple_acid_Pase-like_N"/>
</dbReference>
<sequence length="588" mass="65682">MRPWCTAFHQTASSRQPSKAEQRAAMGREAPAMAVALLAALVASAAMFMLAGTASASPAEGIQPLSKIAVHRATVEMQPSAYVRATPSLLGEQGEDTEWVTVKFGWKEPSEDDWIGVFSPSEFNSSATCPNPWPAEEPYLCTAPIKYQFANYSANYIYWGKGSIRLQLINQRSDFSFALFTGGLSNPRLIAVSEPISFKNPKAPVFPRLAQGTSHDEMTVTWTSGYAIDEAYPFVEWGALVAGGVRHTARAPAGTLTFNRGSMCGGAGRVERVRGVPARVAQHHGRADRGPGQLRHRVPHRGHALRQRLHLAVGPVHGAGGAHHRPQALHGGQRQPRAGLARHGGVLGRDGLGRRVRRPRRDLLLLPRREPGQLLVQGGLRHVPLLRGRLGARLARRHAAVRLHRALPVHGGPQAPAVAHLRHAPRAGLLLQRLVRRRRVLRGARGPREPAAPVAEVPRRHRLLRPRPQLRADLPHVPEPVHDQREDPLLRDHERHHLRRRRRRRLPPVQLHHGHPQVEHLPRLRLRLRQAHGLQPLVAAVRVQEEQRQQGLRLLHHRQGLPRRAQMRARQLLPHHARHLVNKTTTYW</sequence>
<dbReference type="GO" id="GO:0003993">
    <property type="term" value="F:acid phosphatase activity"/>
    <property type="evidence" value="ECO:0007669"/>
    <property type="project" value="InterPro"/>
</dbReference>
<evidence type="ECO:0000259" key="2">
    <source>
        <dbReference type="Pfam" id="PF17808"/>
    </source>
</evidence>
<dbReference type="PANTHER" id="PTHR45778">
    <property type="entry name" value="PURPLE ACID PHOSPHATASE-RELATED"/>
    <property type="match status" value="1"/>
</dbReference>
<dbReference type="Proteomes" id="UP000007305">
    <property type="component" value="Chromosome 1"/>
</dbReference>
<accession>A0A804LU79</accession>
<feature type="domain" description="Purple acid phosphatase Fn3-like" evidence="2">
    <location>
        <begin position="83"/>
        <end position="200"/>
    </location>
</feature>
<dbReference type="InterPro" id="IPR040974">
    <property type="entry name" value="Fn3_PAP"/>
</dbReference>
<proteinExistence type="evidence at protein level"/>
<keyword evidence="4" id="KW-1185">Reference proteome</keyword>
<organism evidence="3 4">
    <name type="scientific">Zea mays</name>
    <name type="common">Maize</name>
    <dbReference type="NCBI Taxonomy" id="4577"/>
    <lineage>
        <taxon>Eukaryota</taxon>
        <taxon>Viridiplantae</taxon>
        <taxon>Streptophyta</taxon>
        <taxon>Embryophyta</taxon>
        <taxon>Tracheophyta</taxon>
        <taxon>Spermatophyta</taxon>
        <taxon>Magnoliopsida</taxon>
        <taxon>Liliopsida</taxon>
        <taxon>Poales</taxon>
        <taxon>Poaceae</taxon>
        <taxon>PACMAD clade</taxon>
        <taxon>Panicoideae</taxon>
        <taxon>Andropogonodae</taxon>
        <taxon>Andropogoneae</taxon>
        <taxon>Tripsacinae</taxon>
        <taxon>Zea</taxon>
    </lineage>
</organism>
<reference evidence="3" key="2">
    <citation type="submission" date="2019-07" db="EMBL/GenBank/DDBJ databases">
        <authorList>
            <person name="Seetharam A."/>
            <person name="Woodhouse M."/>
            <person name="Cannon E."/>
        </authorList>
    </citation>
    <scope>NUCLEOTIDE SEQUENCE [LARGE SCALE GENOMIC DNA]</scope>
    <source>
        <strain evidence="3">cv. B73</strain>
    </source>
</reference>
<evidence type="ECO:0007829" key="5">
    <source>
        <dbReference type="PeptideAtlas" id="A0A804LU79"/>
    </source>
</evidence>
<reference evidence="4" key="1">
    <citation type="submission" date="2015-12" db="EMBL/GenBank/DDBJ databases">
        <title>Update maize B73 reference genome by single molecule sequencing technologies.</title>
        <authorList>
            <consortium name="Maize Genome Sequencing Project"/>
            <person name="Ware D."/>
        </authorList>
    </citation>
    <scope>NUCLEOTIDE SEQUENCE [LARGE SCALE GENOMIC DNA]</scope>
    <source>
        <strain evidence="4">cv. B73</strain>
    </source>
</reference>
<keyword evidence="5" id="KW-1267">Proteomics identification</keyword>